<dbReference type="RefSeq" id="WP_377397332.1">
    <property type="nucleotide sequence ID" value="NZ_JBHUEQ010000005.1"/>
</dbReference>
<dbReference type="PANTHER" id="PTHR10491">
    <property type="entry name" value="DTDP-4-DEHYDRORHAMNOSE REDUCTASE"/>
    <property type="match status" value="1"/>
</dbReference>
<name>A0ABW4M167_9HYPH</name>
<evidence type="ECO:0000256" key="1">
    <source>
        <dbReference type="ARBA" id="ARBA00004781"/>
    </source>
</evidence>
<evidence type="ECO:0000256" key="2">
    <source>
        <dbReference type="ARBA" id="ARBA00010944"/>
    </source>
</evidence>
<comment type="cofactor">
    <cofactor evidence="6">
        <name>Mg(2+)</name>
        <dbReference type="ChEBI" id="CHEBI:18420"/>
    </cofactor>
    <text evidence="6">Binds 1 Mg(2+) ion per monomer.</text>
</comment>
<evidence type="ECO:0000313" key="9">
    <source>
        <dbReference type="Proteomes" id="UP001597322"/>
    </source>
</evidence>
<evidence type="ECO:0000313" key="8">
    <source>
        <dbReference type="EMBL" id="MFD1744837.1"/>
    </source>
</evidence>
<proteinExistence type="inferred from homology"/>
<dbReference type="CDD" id="cd05254">
    <property type="entry name" value="dTDP_HR_like_SDR_e"/>
    <property type="match status" value="1"/>
</dbReference>
<reference evidence="9" key="1">
    <citation type="journal article" date="2019" name="Int. J. Syst. Evol. Microbiol.">
        <title>The Global Catalogue of Microorganisms (GCM) 10K type strain sequencing project: providing services to taxonomists for standard genome sequencing and annotation.</title>
        <authorList>
            <consortium name="The Broad Institute Genomics Platform"/>
            <consortium name="The Broad Institute Genome Sequencing Center for Infectious Disease"/>
            <person name="Wu L."/>
            <person name="Ma J."/>
        </authorList>
    </citation>
    <scope>NUCLEOTIDE SEQUENCE [LARGE SCALE GENOMIC DNA]</scope>
    <source>
        <strain evidence="9">CG52</strain>
    </source>
</reference>
<evidence type="ECO:0000259" key="7">
    <source>
        <dbReference type="Pfam" id="PF04321"/>
    </source>
</evidence>
<dbReference type="InterPro" id="IPR029903">
    <property type="entry name" value="RmlD-like-bd"/>
</dbReference>
<evidence type="ECO:0000256" key="6">
    <source>
        <dbReference type="RuleBase" id="RU364082"/>
    </source>
</evidence>
<keyword evidence="9" id="KW-1185">Reference proteome</keyword>
<sequence>MSTESPHTPPLQRILVLGASGLLGQAVLRELAQRPGLHALAASRTRQSWQEHPHCQPLICGDLRELQALSALLEQARPDIVINCVSVPKELWNDWPTMIGLFAALPRRLAHFATMMNFRLIHISTDGVFSGRTGGYREEDLPDAEDPYGLAKQLGETQNGRVTTLRTSIIGPDPSGRRGLLEWVLQQKETCRGFSRAIFSGLPTTELARLIMDDIVPAKVPAGLYHVAAEPISKADLARLIIRQYGLPLEVADDPSVEIDRSLNASRLRELTGYVPAEWPVLIEKMHSNHMQWAGNHV</sequence>
<dbReference type="EMBL" id="JBHUEQ010000005">
    <property type="protein sequence ID" value="MFD1744837.1"/>
    <property type="molecule type" value="Genomic_DNA"/>
</dbReference>
<dbReference type="Gene3D" id="3.40.50.720">
    <property type="entry name" value="NAD(P)-binding Rossmann-like Domain"/>
    <property type="match status" value="1"/>
</dbReference>
<organism evidence="8 9">
    <name type="scientific">Rhizobium helianthi</name>
    <dbReference type="NCBI Taxonomy" id="1132695"/>
    <lineage>
        <taxon>Bacteria</taxon>
        <taxon>Pseudomonadati</taxon>
        <taxon>Pseudomonadota</taxon>
        <taxon>Alphaproteobacteria</taxon>
        <taxon>Hyphomicrobiales</taxon>
        <taxon>Rhizobiaceae</taxon>
        <taxon>Rhizobium/Agrobacterium group</taxon>
        <taxon>Rhizobium</taxon>
    </lineage>
</organism>
<dbReference type="PANTHER" id="PTHR10491:SF4">
    <property type="entry name" value="METHIONINE ADENOSYLTRANSFERASE 2 SUBUNIT BETA"/>
    <property type="match status" value="1"/>
</dbReference>
<comment type="function">
    <text evidence="6">Catalyzes the reduction of dTDP-6-deoxy-L-lyxo-4-hexulose to yield dTDP-L-rhamnose.</text>
</comment>
<dbReference type="InterPro" id="IPR036291">
    <property type="entry name" value="NAD(P)-bd_dom_sf"/>
</dbReference>
<comment type="pathway">
    <text evidence="1 6">Carbohydrate biosynthesis; dTDP-L-rhamnose biosynthesis.</text>
</comment>
<evidence type="ECO:0000256" key="4">
    <source>
        <dbReference type="ARBA" id="ARBA00017099"/>
    </source>
</evidence>
<comment type="caution">
    <text evidence="8">The sequence shown here is derived from an EMBL/GenBank/DDBJ whole genome shotgun (WGS) entry which is preliminary data.</text>
</comment>
<comment type="similarity">
    <text evidence="2 6">Belongs to the dTDP-4-dehydrorhamnose reductase family.</text>
</comment>
<feature type="domain" description="RmlD-like substrate binding" evidence="7">
    <location>
        <begin position="13"/>
        <end position="247"/>
    </location>
</feature>
<evidence type="ECO:0000256" key="5">
    <source>
        <dbReference type="ARBA" id="ARBA00048200"/>
    </source>
</evidence>
<gene>
    <name evidence="8" type="ORF">ACFSE1_05115</name>
</gene>
<protein>
    <recommendedName>
        <fullName evidence="4 6">dTDP-4-dehydrorhamnose reductase</fullName>
        <ecNumber evidence="3 6">1.1.1.133</ecNumber>
    </recommendedName>
</protein>
<keyword evidence="6" id="KW-0521">NADP</keyword>
<evidence type="ECO:0000256" key="3">
    <source>
        <dbReference type="ARBA" id="ARBA00012929"/>
    </source>
</evidence>
<keyword evidence="6" id="KW-0560">Oxidoreductase</keyword>
<dbReference type="Pfam" id="PF04321">
    <property type="entry name" value="RmlD_sub_bind"/>
    <property type="match status" value="1"/>
</dbReference>
<dbReference type="EC" id="1.1.1.133" evidence="3 6"/>
<comment type="catalytic activity">
    <reaction evidence="5 6">
        <text>dTDP-beta-L-rhamnose + NADP(+) = dTDP-4-dehydro-beta-L-rhamnose + NADPH + H(+)</text>
        <dbReference type="Rhea" id="RHEA:21796"/>
        <dbReference type="ChEBI" id="CHEBI:15378"/>
        <dbReference type="ChEBI" id="CHEBI:57510"/>
        <dbReference type="ChEBI" id="CHEBI:57783"/>
        <dbReference type="ChEBI" id="CHEBI:58349"/>
        <dbReference type="ChEBI" id="CHEBI:62830"/>
        <dbReference type="EC" id="1.1.1.133"/>
    </reaction>
</comment>
<dbReference type="SUPFAM" id="SSF51735">
    <property type="entry name" value="NAD(P)-binding Rossmann-fold domains"/>
    <property type="match status" value="1"/>
</dbReference>
<accession>A0ABW4M167</accession>
<dbReference type="Proteomes" id="UP001597322">
    <property type="component" value="Unassembled WGS sequence"/>
</dbReference>
<dbReference type="InterPro" id="IPR005913">
    <property type="entry name" value="dTDP_dehydrorham_reduct"/>
</dbReference>